<evidence type="ECO:0000313" key="4">
    <source>
        <dbReference type="Proteomes" id="UP000635384"/>
    </source>
</evidence>
<keyword evidence="4" id="KW-1185">Reference proteome</keyword>
<accession>A0ABR8KLV9</accession>
<evidence type="ECO:0000256" key="1">
    <source>
        <dbReference type="SAM" id="SignalP"/>
    </source>
</evidence>
<comment type="caution">
    <text evidence="3">The sequence shown here is derived from an EMBL/GenBank/DDBJ whole genome shotgun (WGS) entry which is preliminary data.</text>
</comment>
<dbReference type="Pfam" id="PF01497">
    <property type="entry name" value="Peripla_BP_2"/>
    <property type="match status" value="1"/>
</dbReference>
<dbReference type="Proteomes" id="UP000635384">
    <property type="component" value="Unassembled WGS sequence"/>
</dbReference>
<proteinExistence type="predicted"/>
<sequence length="288" mass="30488">MPPKLFALSAGYTRLLASLLPALALTGCVEPGSRESEPQAPPTVVSLNPCIDAILVEVAAPQQVLALSHYSRDAASSSIAPDVARQYRFTGGTAEEILALEPDLVLASTFIAPSTRSALERLGLRVETFGSPKSVEESYAQIARVAELTGGESDKLISRIEAAVTGLDEMRAARGDVDTLLWQSGQIVAGEDALVTTMLERGGLQRSVDGERLGQGDYVSLESLLADPPELILIAGKSTGQHHPALQDLSDTRTEALDPSLFYCGGPSLIALAERLERLRTPKSSATP</sequence>
<dbReference type="PROSITE" id="PS51257">
    <property type="entry name" value="PROKAR_LIPOPROTEIN"/>
    <property type="match status" value="1"/>
</dbReference>
<feature type="chain" id="PRO_5045833160" evidence="1">
    <location>
        <begin position="25"/>
        <end position="288"/>
    </location>
</feature>
<dbReference type="EMBL" id="JACXLC010000001">
    <property type="protein sequence ID" value="MBD2841463.1"/>
    <property type="molecule type" value="Genomic_DNA"/>
</dbReference>
<dbReference type="PANTHER" id="PTHR30535">
    <property type="entry name" value="VITAMIN B12-BINDING PROTEIN"/>
    <property type="match status" value="1"/>
</dbReference>
<dbReference type="InterPro" id="IPR002491">
    <property type="entry name" value="ABC_transptr_periplasmic_BD"/>
</dbReference>
<name>A0ABR8KLV9_9SPHN</name>
<dbReference type="InterPro" id="IPR050902">
    <property type="entry name" value="ABC_Transporter_SBP"/>
</dbReference>
<dbReference type="SUPFAM" id="SSF53807">
    <property type="entry name" value="Helical backbone' metal receptor"/>
    <property type="match status" value="1"/>
</dbReference>
<protein>
    <submittedName>
        <fullName evidence="3">ABC transporter substrate-binding protein</fullName>
    </submittedName>
</protein>
<gene>
    <name evidence="3" type="ORF">IB285_04225</name>
</gene>
<dbReference type="PANTHER" id="PTHR30535:SF34">
    <property type="entry name" value="MOLYBDATE-BINDING PROTEIN MOLA"/>
    <property type="match status" value="1"/>
</dbReference>
<reference evidence="3 4" key="1">
    <citation type="submission" date="2020-09" db="EMBL/GenBank/DDBJ databases">
        <authorList>
            <person name="Yoon J.-W."/>
        </authorList>
    </citation>
    <scope>NUCLEOTIDE SEQUENCE [LARGE SCALE GENOMIC DNA]</scope>
    <source>
        <strain evidence="3 4">KMU-140</strain>
    </source>
</reference>
<evidence type="ECO:0000259" key="2">
    <source>
        <dbReference type="Pfam" id="PF01497"/>
    </source>
</evidence>
<organism evidence="3 4">
    <name type="scientific">Erythrobacter rubeus</name>
    <dbReference type="NCBI Taxonomy" id="2760803"/>
    <lineage>
        <taxon>Bacteria</taxon>
        <taxon>Pseudomonadati</taxon>
        <taxon>Pseudomonadota</taxon>
        <taxon>Alphaproteobacteria</taxon>
        <taxon>Sphingomonadales</taxon>
        <taxon>Erythrobacteraceae</taxon>
        <taxon>Erythrobacter/Porphyrobacter group</taxon>
        <taxon>Erythrobacter</taxon>
    </lineage>
</organism>
<feature type="domain" description="Fe/B12 periplasmic-binding" evidence="2">
    <location>
        <begin position="44"/>
        <end position="243"/>
    </location>
</feature>
<dbReference type="Gene3D" id="3.40.50.1980">
    <property type="entry name" value="Nitrogenase molybdenum iron protein domain"/>
    <property type="match status" value="2"/>
</dbReference>
<keyword evidence="1" id="KW-0732">Signal</keyword>
<feature type="signal peptide" evidence="1">
    <location>
        <begin position="1"/>
        <end position="24"/>
    </location>
</feature>
<evidence type="ECO:0000313" key="3">
    <source>
        <dbReference type="EMBL" id="MBD2841463.1"/>
    </source>
</evidence>
<dbReference type="RefSeq" id="WP_190787005.1">
    <property type="nucleotide sequence ID" value="NZ_JACXLC010000001.1"/>
</dbReference>